<dbReference type="SUPFAM" id="SSF103088">
    <property type="entry name" value="OmpA-like"/>
    <property type="match status" value="1"/>
</dbReference>
<dbReference type="GO" id="GO:0005886">
    <property type="term" value="C:plasma membrane"/>
    <property type="evidence" value="ECO:0007669"/>
    <property type="project" value="UniProtKB-SubCell"/>
</dbReference>
<evidence type="ECO:0000259" key="9">
    <source>
        <dbReference type="PROSITE" id="PS51123"/>
    </source>
</evidence>
<dbReference type="AlphaFoldDB" id="A0A2N1PSS3"/>
<evidence type="ECO:0000256" key="2">
    <source>
        <dbReference type="ARBA" id="ARBA00008914"/>
    </source>
</evidence>
<sequence>MGAKRKPEEPKAGAPEYMLTYGDMMTLLLCFFVLLFSFSTIEKKDFQHVMSAFKDAIGVFPGATALEDATGKMNKTNIMIHYKKGTEKKAGGQTFEPTSKDSKFAADMMGALEKFQKQGDVNTLLREHGLILRVKGSLVFDQGSAHLRENMVEFLSRMAEVLDREEYRGRNVMVEGHTDNLIVKSLDYPSNWELSAHRAINVVRYLTEEERLHPVEAARIRAVGCSMYRPAFPNDPVKGNPDNRRVDIIVIPRSRFESDESKLTFEYKDGNFEKLGED</sequence>
<proteinExistence type="inferred from homology"/>
<dbReference type="InterPro" id="IPR025713">
    <property type="entry name" value="MotB-like_N_dom"/>
</dbReference>
<evidence type="ECO:0000256" key="7">
    <source>
        <dbReference type="PROSITE-ProRule" id="PRU00473"/>
    </source>
</evidence>
<feature type="transmembrane region" description="Helical" evidence="8">
    <location>
        <begin position="20"/>
        <end position="41"/>
    </location>
</feature>
<reference evidence="10 11" key="1">
    <citation type="journal article" date="2017" name="ISME J.">
        <title>Potential for microbial H2 and metal transformations associated with novel bacteria and archaea in deep terrestrial subsurface sediments.</title>
        <authorList>
            <person name="Hernsdorf A.W."/>
            <person name="Amano Y."/>
            <person name="Miyakawa K."/>
            <person name="Ise K."/>
            <person name="Suzuki Y."/>
            <person name="Anantharaman K."/>
            <person name="Probst A."/>
            <person name="Burstein D."/>
            <person name="Thomas B.C."/>
            <person name="Banfield J.F."/>
        </authorList>
    </citation>
    <scope>NUCLEOTIDE SEQUENCE [LARGE SCALE GENOMIC DNA]</scope>
    <source>
        <strain evidence="10">HGW-Wallbacteria-1</strain>
    </source>
</reference>
<dbReference type="InterPro" id="IPR050330">
    <property type="entry name" value="Bact_OuterMem_StrucFunc"/>
</dbReference>
<comment type="similarity">
    <text evidence="2">Belongs to the MotB family.</text>
</comment>
<dbReference type="EMBL" id="PGXC01000003">
    <property type="protein sequence ID" value="PKK91376.1"/>
    <property type="molecule type" value="Genomic_DNA"/>
</dbReference>
<dbReference type="Proteomes" id="UP000233256">
    <property type="component" value="Unassembled WGS sequence"/>
</dbReference>
<evidence type="ECO:0000256" key="5">
    <source>
        <dbReference type="ARBA" id="ARBA00022989"/>
    </source>
</evidence>
<keyword evidence="6 7" id="KW-0472">Membrane</keyword>
<keyword evidence="5 8" id="KW-1133">Transmembrane helix</keyword>
<evidence type="ECO:0000256" key="6">
    <source>
        <dbReference type="ARBA" id="ARBA00023136"/>
    </source>
</evidence>
<dbReference type="PANTHER" id="PTHR30329">
    <property type="entry name" value="STATOR ELEMENT OF FLAGELLAR MOTOR COMPLEX"/>
    <property type="match status" value="1"/>
</dbReference>
<dbReference type="InterPro" id="IPR036737">
    <property type="entry name" value="OmpA-like_sf"/>
</dbReference>
<comment type="caution">
    <text evidence="10">The sequence shown here is derived from an EMBL/GenBank/DDBJ whole genome shotgun (WGS) entry which is preliminary data.</text>
</comment>
<feature type="domain" description="OmpA-like" evidence="9">
    <location>
        <begin position="127"/>
        <end position="254"/>
    </location>
</feature>
<organism evidence="10 11">
    <name type="scientific">Candidatus Wallbacteria bacterium HGW-Wallbacteria-1</name>
    <dbReference type="NCBI Taxonomy" id="2013854"/>
    <lineage>
        <taxon>Bacteria</taxon>
        <taxon>Candidatus Walliibacteriota</taxon>
    </lineage>
</organism>
<dbReference type="CDD" id="cd07185">
    <property type="entry name" value="OmpA_C-like"/>
    <property type="match status" value="1"/>
</dbReference>
<evidence type="ECO:0000313" key="10">
    <source>
        <dbReference type="EMBL" id="PKK91376.1"/>
    </source>
</evidence>
<evidence type="ECO:0000313" key="11">
    <source>
        <dbReference type="Proteomes" id="UP000233256"/>
    </source>
</evidence>
<evidence type="ECO:0000256" key="4">
    <source>
        <dbReference type="ARBA" id="ARBA00022692"/>
    </source>
</evidence>
<evidence type="ECO:0000256" key="1">
    <source>
        <dbReference type="ARBA" id="ARBA00004162"/>
    </source>
</evidence>
<keyword evidence="4 8" id="KW-0812">Transmembrane</keyword>
<dbReference type="Pfam" id="PF13677">
    <property type="entry name" value="MotB_plug"/>
    <property type="match status" value="1"/>
</dbReference>
<evidence type="ECO:0000256" key="8">
    <source>
        <dbReference type="SAM" id="Phobius"/>
    </source>
</evidence>
<comment type="subcellular location">
    <subcellularLocation>
        <location evidence="1">Cell membrane</location>
        <topology evidence="1">Single-pass membrane protein</topology>
    </subcellularLocation>
</comment>
<protein>
    <recommendedName>
        <fullName evidence="9">OmpA-like domain-containing protein</fullName>
    </recommendedName>
</protein>
<dbReference type="PROSITE" id="PS51123">
    <property type="entry name" value="OMPA_2"/>
    <property type="match status" value="1"/>
</dbReference>
<name>A0A2N1PSS3_9BACT</name>
<dbReference type="InterPro" id="IPR006665">
    <property type="entry name" value="OmpA-like"/>
</dbReference>
<dbReference type="Pfam" id="PF00691">
    <property type="entry name" value="OmpA"/>
    <property type="match status" value="1"/>
</dbReference>
<accession>A0A2N1PSS3</accession>
<dbReference type="Gene3D" id="3.30.1330.60">
    <property type="entry name" value="OmpA-like domain"/>
    <property type="match status" value="1"/>
</dbReference>
<keyword evidence="3" id="KW-1003">Cell membrane</keyword>
<gene>
    <name evidence="10" type="ORF">CVV64_06315</name>
</gene>
<dbReference type="PANTHER" id="PTHR30329:SF21">
    <property type="entry name" value="LIPOPROTEIN YIAD-RELATED"/>
    <property type="match status" value="1"/>
</dbReference>
<evidence type="ECO:0000256" key="3">
    <source>
        <dbReference type="ARBA" id="ARBA00022475"/>
    </source>
</evidence>